<dbReference type="Proteomes" id="UP000306544">
    <property type="component" value="Unassembled WGS sequence"/>
</dbReference>
<dbReference type="OrthoDB" id="179913at2"/>
<feature type="domain" description="Gfo/Idh/MocA-like oxidoreductase C-terminal" evidence="3">
    <location>
        <begin position="131"/>
        <end position="324"/>
    </location>
</feature>
<dbReference type="InterPro" id="IPR004104">
    <property type="entry name" value="Gfo/Idh/MocA-like_OxRdtase_C"/>
</dbReference>
<dbReference type="InterPro" id="IPR000683">
    <property type="entry name" value="Gfo/Idh/MocA-like_OxRdtase_N"/>
</dbReference>
<evidence type="ECO:0000313" key="4">
    <source>
        <dbReference type="EMBL" id="TLP75576.1"/>
    </source>
</evidence>
<dbReference type="Gene3D" id="3.30.360.10">
    <property type="entry name" value="Dihydrodipicolinate Reductase, domain 2"/>
    <property type="match status" value="1"/>
</dbReference>
<comment type="caution">
    <text evidence="4">The sequence shown here is derived from an EMBL/GenBank/DDBJ whole genome shotgun (WGS) entry which is preliminary data.</text>
</comment>
<keyword evidence="5" id="KW-1185">Reference proteome</keyword>
<protein>
    <submittedName>
        <fullName evidence="4">Gfo/Idh/MocA family oxidoreductase</fullName>
    </submittedName>
</protein>
<dbReference type="SUPFAM" id="SSF51735">
    <property type="entry name" value="NAD(P)-binding Rossmann-fold domains"/>
    <property type="match status" value="1"/>
</dbReference>
<evidence type="ECO:0000256" key="1">
    <source>
        <dbReference type="ARBA" id="ARBA00010928"/>
    </source>
</evidence>
<gene>
    <name evidence="4" type="ORF">FEF27_07945</name>
</gene>
<name>A0A5R9ACL5_9MICC</name>
<organism evidence="4 5">
    <name type="scientific">Nesterenkonia sphaerica</name>
    <dbReference type="NCBI Taxonomy" id="1804988"/>
    <lineage>
        <taxon>Bacteria</taxon>
        <taxon>Bacillati</taxon>
        <taxon>Actinomycetota</taxon>
        <taxon>Actinomycetes</taxon>
        <taxon>Micrococcales</taxon>
        <taxon>Micrococcaceae</taxon>
        <taxon>Nesterenkonia</taxon>
    </lineage>
</organism>
<evidence type="ECO:0000259" key="3">
    <source>
        <dbReference type="Pfam" id="PF02894"/>
    </source>
</evidence>
<comment type="similarity">
    <text evidence="1">Belongs to the Gfo/Idh/MocA family.</text>
</comment>
<evidence type="ECO:0000259" key="2">
    <source>
        <dbReference type="Pfam" id="PF01408"/>
    </source>
</evidence>
<dbReference type="GO" id="GO:0000166">
    <property type="term" value="F:nucleotide binding"/>
    <property type="evidence" value="ECO:0007669"/>
    <property type="project" value="InterPro"/>
</dbReference>
<dbReference type="EMBL" id="VAWA01000008">
    <property type="protein sequence ID" value="TLP75576.1"/>
    <property type="molecule type" value="Genomic_DNA"/>
</dbReference>
<dbReference type="SUPFAM" id="SSF55347">
    <property type="entry name" value="Glyceraldehyde-3-phosphate dehydrogenase-like, C-terminal domain"/>
    <property type="match status" value="1"/>
</dbReference>
<dbReference type="AlphaFoldDB" id="A0A5R9ACL5"/>
<dbReference type="Pfam" id="PF02894">
    <property type="entry name" value="GFO_IDH_MocA_C"/>
    <property type="match status" value="1"/>
</dbReference>
<reference evidence="4 5" key="1">
    <citation type="submission" date="2019-05" db="EMBL/GenBank/DDBJ databases">
        <title>Nesterenkonia sp. GY239, isolated from the Southern Atlantic Ocean.</title>
        <authorList>
            <person name="Zhang G."/>
        </authorList>
    </citation>
    <scope>NUCLEOTIDE SEQUENCE [LARGE SCALE GENOMIC DNA]</scope>
    <source>
        <strain evidence="4 5">GY239</strain>
    </source>
</reference>
<dbReference type="InterPro" id="IPR036291">
    <property type="entry name" value="NAD(P)-bd_dom_sf"/>
</dbReference>
<sequence>MGLLRVGVIGLGMMGRHHTRVVRELDGVELVAVADAYGDPHGAAGNLPLCRSADELIEHGIDMAVCAVPTGLHEEVGLALARAGVHTMVEKPIAATLEGGEKLAEAFESAGLVGAVGHIERFNPALQSVRARVGNGDLGDVYQITTRRQGPFPARVADVGVVKDLGTHDIDLTAWLAQSHYISVSAQTSTRSGRAHEDMVTASCQLSNGVITSHLVNWLSPMKERLTVVTGEKGAFVADTLTADLTFYENGTIDTEWEAISNFRGVSEGNVTRFAMTKREPLKVEHEAFRDAVLGKRNDAVSMREGLNTLRVAEAMIESASVGQVQILSR</sequence>
<dbReference type="Gene3D" id="3.40.50.720">
    <property type="entry name" value="NAD(P)-binding Rossmann-like Domain"/>
    <property type="match status" value="1"/>
</dbReference>
<dbReference type="InterPro" id="IPR051450">
    <property type="entry name" value="Gfo/Idh/MocA_Oxidoreductases"/>
</dbReference>
<evidence type="ECO:0000313" key="5">
    <source>
        <dbReference type="Proteomes" id="UP000306544"/>
    </source>
</evidence>
<feature type="domain" description="Gfo/Idh/MocA-like oxidoreductase N-terminal" evidence="2">
    <location>
        <begin position="4"/>
        <end position="118"/>
    </location>
</feature>
<accession>A0A5R9ACL5</accession>
<dbReference type="PANTHER" id="PTHR43377:SF1">
    <property type="entry name" value="BILIVERDIN REDUCTASE A"/>
    <property type="match status" value="1"/>
</dbReference>
<dbReference type="RefSeq" id="WP_138170319.1">
    <property type="nucleotide sequence ID" value="NZ_VAWA01000008.1"/>
</dbReference>
<dbReference type="Pfam" id="PF01408">
    <property type="entry name" value="GFO_IDH_MocA"/>
    <property type="match status" value="1"/>
</dbReference>
<dbReference type="PANTHER" id="PTHR43377">
    <property type="entry name" value="BILIVERDIN REDUCTASE A"/>
    <property type="match status" value="1"/>
</dbReference>
<proteinExistence type="inferred from homology"/>